<dbReference type="Proteomes" id="UP000215027">
    <property type="component" value="Chromosome I"/>
</dbReference>
<protein>
    <submittedName>
        <fullName evidence="2">Uncharacterized protein</fullName>
    </submittedName>
</protein>
<evidence type="ECO:0000313" key="3">
    <source>
        <dbReference type="Proteomes" id="UP000215027"/>
    </source>
</evidence>
<sequence>MRMAAPDSSAPAIAPKSVVASVVASTRPVVASVVASREKPRTATTKRAPTPVVASAKVPAPHATTDRPGLVWRIEINRRPKADGSYSYHWLYRFGSGDKRRSVYGGTIDQLIAFNPTRWQKYLEVTNGKQKHKK</sequence>
<reference evidence="2" key="1">
    <citation type="submission" date="2016-01" db="EMBL/GenBank/DDBJ databases">
        <authorList>
            <person name="Mcilroy J.S."/>
            <person name="Karst M S."/>
            <person name="Albertsen M."/>
        </authorList>
    </citation>
    <scope>NUCLEOTIDE SEQUENCE</scope>
    <source>
        <strain evidence="2">Cfx-K</strain>
    </source>
</reference>
<feature type="region of interest" description="Disordered" evidence="1">
    <location>
        <begin position="33"/>
        <end position="64"/>
    </location>
</feature>
<evidence type="ECO:0000313" key="2">
    <source>
        <dbReference type="EMBL" id="CUS05386.2"/>
    </source>
</evidence>
<accession>A0A160T588</accession>
<feature type="compositionally biased region" description="Low complexity" evidence="1">
    <location>
        <begin position="42"/>
        <end position="54"/>
    </location>
</feature>
<evidence type="ECO:0000256" key="1">
    <source>
        <dbReference type="SAM" id="MobiDB-lite"/>
    </source>
</evidence>
<keyword evidence="3" id="KW-1185">Reference proteome</keyword>
<organism evidence="2 3">
    <name type="scientific">Candidatus Promineifilum breve</name>
    <dbReference type="NCBI Taxonomy" id="1806508"/>
    <lineage>
        <taxon>Bacteria</taxon>
        <taxon>Bacillati</taxon>
        <taxon>Chloroflexota</taxon>
        <taxon>Ardenticatenia</taxon>
        <taxon>Candidatus Promineifilales</taxon>
        <taxon>Candidatus Promineifilaceae</taxon>
        <taxon>Candidatus Promineifilum</taxon>
    </lineage>
</organism>
<name>A0A160T588_9CHLR</name>
<proteinExistence type="predicted"/>
<gene>
    <name evidence="2" type="ORF">CFX0092_A3508</name>
</gene>
<dbReference type="AlphaFoldDB" id="A0A160T588"/>
<dbReference type="EMBL" id="LN890655">
    <property type="protein sequence ID" value="CUS05386.2"/>
    <property type="molecule type" value="Genomic_DNA"/>
</dbReference>
<dbReference type="KEGG" id="pbf:CFX0092_A3508"/>